<dbReference type="SUPFAM" id="SSF55021">
    <property type="entry name" value="ACT-like"/>
    <property type="match status" value="1"/>
</dbReference>
<evidence type="ECO:0000256" key="6">
    <source>
        <dbReference type="ARBA" id="ARBA00022970"/>
    </source>
</evidence>
<keyword evidence="1" id="KW-0813">Transport</keyword>
<keyword evidence="2" id="KW-1003">Cell membrane</keyword>
<evidence type="ECO:0000256" key="7">
    <source>
        <dbReference type="ARBA" id="ARBA00023136"/>
    </source>
</evidence>
<keyword evidence="6" id="KW-0029">Amino-acid transport</keyword>
<name>A0ABQ3H3A4_9NEIS</name>
<organism evidence="9 10">
    <name type="scientific">Jeongeupia chitinilytica</name>
    <dbReference type="NCBI Taxonomy" id="1041641"/>
    <lineage>
        <taxon>Bacteria</taxon>
        <taxon>Pseudomonadati</taxon>
        <taxon>Pseudomonadota</taxon>
        <taxon>Betaproteobacteria</taxon>
        <taxon>Neisseriales</taxon>
        <taxon>Chitinibacteraceae</taxon>
        <taxon>Jeongeupia</taxon>
    </lineage>
</organism>
<evidence type="ECO:0000313" key="10">
    <source>
        <dbReference type="Proteomes" id="UP000604737"/>
    </source>
</evidence>
<dbReference type="EMBL" id="BMYO01000010">
    <property type="protein sequence ID" value="GHD68298.1"/>
    <property type="molecule type" value="Genomic_DNA"/>
</dbReference>
<evidence type="ECO:0000256" key="3">
    <source>
        <dbReference type="ARBA" id="ARBA00022741"/>
    </source>
</evidence>
<keyword evidence="3" id="KW-0547">Nucleotide-binding</keyword>
<dbReference type="InterPro" id="IPR045865">
    <property type="entry name" value="ACT-like_dom_sf"/>
</dbReference>
<evidence type="ECO:0000256" key="4">
    <source>
        <dbReference type="ARBA" id="ARBA00022840"/>
    </source>
</evidence>
<dbReference type="InterPro" id="IPR003439">
    <property type="entry name" value="ABC_transporter-like_ATP-bd"/>
</dbReference>
<dbReference type="SUPFAM" id="SSF52540">
    <property type="entry name" value="P-loop containing nucleoside triphosphate hydrolases"/>
    <property type="match status" value="1"/>
</dbReference>
<reference evidence="10" key="1">
    <citation type="journal article" date="2019" name="Int. J. Syst. Evol. Microbiol.">
        <title>The Global Catalogue of Microorganisms (GCM) 10K type strain sequencing project: providing services to taxonomists for standard genome sequencing and annotation.</title>
        <authorList>
            <consortium name="The Broad Institute Genomics Platform"/>
            <consortium name="The Broad Institute Genome Sequencing Center for Infectious Disease"/>
            <person name="Wu L."/>
            <person name="Ma J."/>
        </authorList>
    </citation>
    <scope>NUCLEOTIDE SEQUENCE [LARGE SCALE GENOMIC DNA]</scope>
    <source>
        <strain evidence="10">KCTC 23701</strain>
    </source>
</reference>
<sequence length="340" mass="37114">MTTTIQFKNIHKSYRVGGRDIPALSGIDLTINPGEIFGMIGHSGAGKSTLVRLINLLERPTGGELLIDGADITRFDNDALRALRRRIGMIFQHFNLLSSKTVADNVAFPLRLAGKKSRAETDARVAELLARVGLSEHASKYPSQLSGGQKQRVGIARALATEPKILLCDEATSALDPQTTQSVLRLLAEINRELGLTIVLITHEMDVIRTICDRVAVLDGGKVVEHGPVADVFLHPKHITTKRFVQESEHVDENEQDDDFAHVPGRIIRLTFRGEATYEPVLGKVARDCGVDFSILAGRIDRIKDTPYGQLTLALTGGDVDAALARFESEGLTVEALRDA</sequence>
<dbReference type="PROSITE" id="PS00211">
    <property type="entry name" value="ABC_TRANSPORTER_1"/>
    <property type="match status" value="1"/>
</dbReference>
<dbReference type="InterPro" id="IPR018449">
    <property type="entry name" value="NIL_domain"/>
</dbReference>
<evidence type="ECO:0000256" key="5">
    <source>
        <dbReference type="ARBA" id="ARBA00022967"/>
    </source>
</evidence>
<dbReference type="RefSeq" id="WP_229797645.1">
    <property type="nucleotide sequence ID" value="NZ_BMYO01000010.1"/>
</dbReference>
<dbReference type="Pfam" id="PF00005">
    <property type="entry name" value="ABC_tran"/>
    <property type="match status" value="1"/>
</dbReference>
<keyword evidence="4 9" id="KW-0067">ATP-binding</keyword>
<dbReference type="Gene3D" id="3.40.50.300">
    <property type="entry name" value="P-loop containing nucleotide triphosphate hydrolases"/>
    <property type="match status" value="1"/>
</dbReference>
<evidence type="ECO:0000259" key="8">
    <source>
        <dbReference type="PROSITE" id="PS50893"/>
    </source>
</evidence>
<proteinExistence type="predicted"/>
<dbReference type="InterPro" id="IPR027417">
    <property type="entry name" value="P-loop_NTPase"/>
</dbReference>
<accession>A0ABQ3H3A4</accession>
<dbReference type="PANTHER" id="PTHR43166">
    <property type="entry name" value="AMINO ACID IMPORT ATP-BINDING PROTEIN"/>
    <property type="match status" value="1"/>
</dbReference>
<dbReference type="Gene3D" id="3.30.70.260">
    <property type="match status" value="1"/>
</dbReference>
<keyword evidence="5" id="KW-1278">Translocase</keyword>
<keyword evidence="7" id="KW-0472">Membrane</keyword>
<comment type="caution">
    <text evidence="9">The sequence shown here is derived from an EMBL/GenBank/DDBJ whole genome shotgun (WGS) entry which is preliminary data.</text>
</comment>
<evidence type="ECO:0000256" key="2">
    <source>
        <dbReference type="ARBA" id="ARBA00022475"/>
    </source>
</evidence>
<keyword evidence="10" id="KW-1185">Reference proteome</keyword>
<gene>
    <name evidence="9" type="primary">metN1</name>
    <name evidence="9" type="ORF">GCM10007350_33220</name>
</gene>
<dbReference type="PROSITE" id="PS50893">
    <property type="entry name" value="ABC_TRANSPORTER_2"/>
    <property type="match status" value="1"/>
</dbReference>
<feature type="domain" description="ABC transporter" evidence="8">
    <location>
        <begin position="5"/>
        <end position="245"/>
    </location>
</feature>
<dbReference type="SMART" id="SM00382">
    <property type="entry name" value="AAA"/>
    <property type="match status" value="1"/>
</dbReference>
<dbReference type="CDD" id="cd03258">
    <property type="entry name" value="ABC_MetN_methionine_transporter"/>
    <property type="match status" value="1"/>
</dbReference>
<evidence type="ECO:0000313" key="9">
    <source>
        <dbReference type="EMBL" id="GHD68298.1"/>
    </source>
</evidence>
<dbReference type="InterPro" id="IPR041701">
    <property type="entry name" value="MetN_ABC"/>
</dbReference>
<dbReference type="SMART" id="SM00930">
    <property type="entry name" value="NIL"/>
    <property type="match status" value="1"/>
</dbReference>
<protein>
    <submittedName>
        <fullName evidence="9">Methionine import ATP-binding protein MetN 1</fullName>
    </submittedName>
</protein>
<dbReference type="Proteomes" id="UP000604737">
    <property type="component" value="Unassembled WGS sequence"/>
</dbReference>
<evidence type="ECO:0000256" key="1">
    <source>
        <dbReference type="ARBA" id="ARBA00022448"/>
    </source>
</evidence>
<dbReference type="Pfam" id="PF09383">
    <property type="entry name" value="NIL"/>
    <property type="match status" value="1"/>
</dbReference>
<dbReference type="InterPro" id="IPR003593">
    <property type="entry name" value="AAA+_ATPase"/>
</dbReference>
<dbReference type="PANTHER" id="PTHR43166:SF30">
    <property type="entry name" value="METHIONINE IMPORT ATP-BINDING PROTEIN METN"/>
    <property type="match status" value="1"/>
</dbReference>
<dbReference type="GO" id="GO:0005524">
    <property type="term" value="F:ATP binding"/>
    <property type="evidence" value="ECO:0007669"/>
    <property type="project" value="UniProtKB-KW"/>
</dbReference>
<dbReference type="InterPro" id="IPR050086">
    <property type="entry name" value="MetN_ABC_transporter-like"/>
</dbReference>
<dbReference type="InterPro" id="IPR017871">
    <property type="entry name" value="ABC_transporter-like_CS"/>
</dbReference>